<feature type="region of interest" description="Disordered" evidence="9">
    <location>
        <begin position="108"/>
        <end position="132"/>
    </location>
</feature>
<dbReference type="PANTHER" id="PTHR12673">
    <property type="entry name" value="FACIOGENITAL DYSPLASIA PROTEIN"/>
    <property type="match status" value="1"/>
</dbReference>
<evidence type="ECO:0000256" key="4">
    <source>
        <dbReference type="ARBA" id="ARBA00022723"/>
    </source>
</evidence>
<keyword evidence="7" id="KW-0206">Cytoskeleton</keyword>
<dbReference type="SUPFAM" id="SSF50729">
    <property type="entry name" value="PH domain-like"/>
    <property type="match status" value="2"/>
</dbReference>
<dbReference type="Gene3D" id="2.30.29.30">
    <property type="entry name" value="Pleckstrin-homology domain (PH domain)/Phosphotyrosine-binding domain (PTB)"/>
    <property type="match status" value="2"/>
</dbReference>
<dbReference type="PANTHER" id="PTHR12673:SF267">
    <property type="entry name" value="PROTEIN CBG10230"/>
    <property type="match status" value="1"/>
</dbReference>
<dbReference type="InterPro" id="IPR000306">
    <property type="entry name" value="Znf_FYVE"/>
</dbReference>
<feature type="domain" description="PH" evidence="10">
    <location>
        <begin position="698"/>
        <end position="798"/>
    </location>
</feature>
<evidence type="ECO:0000259" key="11">
    <source>
        <dbReference type="PROSITE" id="PS50010"/>
    </source>
</evidence>
<keyword evidence="2" id="KW-0963">Cytoplasm</keyword>
<feature type="region of interest" description="Disordered" evidence="9">
    <location>
        <begin position="1"/>
        <end position="49"/>
    </location>
</feature>
<feature type="region of interest" description="Disordered" evidence="9">
    <location>
        <begin position="266"/>
        <end position="291"/>
    </location>
</feature>
<keyword evidence="4" id="KW-0479">Metal-binding</keyword>
<organism evidence="13 14">
    <name type="scientific">Meganyctiphanes norvegica</name>
    <name type="common">Northern krill</name>
    <name type="synonym">Thysanopoda norvegica</name>
    <dbReference type="NCBI Taxonomy" id="48144"/>
    <lineage>
        <taxon>Eukaryota</taxon>
        <taxon>Metazoa</taxon>
        <taxon>Ecdysozoa</taxon>
        <taxon>Arthropoda</taxon>
        <taxon>Crustacea</taxon>
        <taxon>Multicrustacea</taxon>
        <taxon>Malacostraca</taxon>
        <taxon>Eumalacostraca</taxon>
        <taxon>Eucarida</taxon>
        <taxon>Euphausiacea</taxon>
        <taxon>Euphausiidae</taxon>
        <taxon>Meganyctiphanes</taxon>
    </lineage>
</organism>
<dbReference type="GO" id="GO:0005856">
    <property type="term" value="C:cytoskeleton"/>
    <property type="evidence" value="ECO:0007669"/>
    <property type="project" value="UniProtKB-SubCell"/>
</dbReference>
<dbReference type="GO" id="GO:0005085">
    <property type="term" value="F:guanyl-nucleotide exchange factor activity"/>
    <property type="evidence" value="ECO:0007669"/>
    <property type="project" value="UniProtKB-KW"/>
</dbReference>
<dbReference type="InterPro" id="IPR035899">
    <property type="entry name" value="DBL_dom_sf"/>
</dbReference>
<gene>
    <name evidence="13" type="ORF">MNOR_LOCUS1147</name>
</gene>
<dbReference type="InterPro" id="IPR011993">
    <property type="entry name" value="PH-like_dom_sf"/>
</dbReference>
<feature type="non-terminal residue" evidence="13">
    <location>
        <position position="1054"/>
    </location>
</feature>
<dbReference type="Pfam" id="PF00169">
    <property type="entry name" value="PH"/>
    <property type="match status" value="2"/>
</dbReference>
<dbReference type="GO" id="GO:0005737">
    <property type="term" value="C:cytoplasm"/>
    <property type="evidence" value="ECO:0007669"/>
    <property type="project" value="TreeGrafter"/>
</dbReference>
<feature type="domain" description="PH" evidence="10">
    <location>
        <begin position="952"/>
        <end position="1052"/>
    </location>
</feature>
<dbReference type="PROSITE" id="PS50178">
    <property type="entry name" value="ZF_FYVE"/>
    <property type="match status" value="1"/>
</dbReference>
<dbReference type="InterPro" id="IPR001849">
    <property type="entry name" value="PH_domain"/>
</dbReference>
<evidence type="ECO:0000313" key="13">
    <source>
        <dbReference type="EMBL" id="CAL4060219.1"/>
    </source>
</evidence>
<sequence length="1054" mass="117257">MAIFGSLGKSGRRRQKVADRVPEATIVRHRAQRRHPHHQHRKDNNMRPRSQFYVNIDSNNSSSLPELEPQDQVGSLEIPNNDELRISDKDVLQVSAALAAQCNVTAMSGSRMGSSDVSRRGSSETAAASVTTTEAHSSLARILCESLGQSSSRGRMGSQVSSLCDTYSKQGDETQLIEAKKYQDYDPPAKANYTSVLQELKRRQGLPDESVAAKKTQTTSLEKTLSSEELYSACVQKCTSTLERQDTVRILNIHILKSENVSQSVNRSVSSNNNNNNNLLPQNTTPNLEHQYTNQCHGNEIQEEVIVSKHFSPVANSAVTRNPSIPIIVTGDHRDRCGIGDYIEGDIVSSNSVGSSECDSVEDRAVGLIVEGEDGSGQYISSSSTSSISTGEDGELLVQGEGVVTGTRSGSVVASDSLPPEKSGVVCDSAVKPEKGTSECCLGTSVDETSEAEKQARKAFQIAQEIMTSERVFVDVLKLLNVDFRNFIQNYSSATGTPPTGSSSKSHKPCLPVQELNRILNYLPQLQNLNAELLKDLEVRIADWDGQGGRKVADIIVRMGPFLKLYSSYIKEFQIQCDILDDCASKYPKFGRALREFENSDRCVNLTVKHYMLKPVQRLPQYRLLLEQYLARLGPHDNDYLDASTALTIVAQVANHANDAMKHASQFVHLISEQGGDLRQEQFSGSLNSYELVKPGRYLLREGELLKLCSRGAGMRPRYFILLSDVLLYTQYNAGGSGAGLLRLNCELPLEGMRVEIPHAQDFDNEFSIISTSRSFTLQASCPSEREGWLTALKEAIAENAFRRSSFLTASTSTFQQPQSNTLGKQAPVWIPDYRVTMCQQCTAEFTLTFRRHHCRACGKVVCDHCSANRAPLHYKRFQSARVCDNCFESLLEEFQNKNADNLERTSEKTIRRVSSIKSQFKRGIKENRSGRLKCKKRIPDRLMEVCASDAGSQMSGYLKCTIRKSWHRGWFVLKDRVLYEYRAPQDIRALQSLPILGYNVETVSKTSEVPDGVDVSQAFQLTHSNQLPFIFYADSPDLTDKWIKAMKEAVVLT</sequence>
<name>A0AAV2PK55_MEGNR</name>
<evidence type="ECO:0000259" key="10">
    <source>
        <dbReference type="PROSITE" id="PS50003"/>
    </source>
</evidence>
<dbReference type="PROSITE" id="PS50010">
    <property type="entry name" value="DH_2"/>
    <property type="match status" value="1"/>
</dbReference>
<evidence type="ECO:0000256" key="2">
    <source>
        <dbReference type="ARBA" id="ARBA00022490"/>
    </source>
</evidence>
<protein>
    <recommendedName>
        <fullName evidence="15">FYVE, RhoGEF and PH domain-containing protein 6</fullName>
    </recommendedName>
</protein>
<dbReference type="GO" id="GO:0008270">
    <property type="term" value="F:zinc ion binding"/>
    <property type="evidence" value="ECO:0007669"/>
    <property type="project" value="UniProtKB-KW"/>
</dbReference>
<evidence type="ECO:0008006" key="15">
    <source>
        <dbReference type="Google" id="ProtNLM"/>
    </source>
</evidence>
<dbReference type="Gene3D" id="1.20.900.10">
    <property type="entry name" value="Dbl homology (DH) domain"/>
    <property type="match status" value="1"/>
</dbReference>
<dbReference type="SMART" id="SM00325">
    <property type="entry name" value="RhoGEF"/>
    <property type="match status" value="1"/>
</dbReference>
<keyword evidence="6" id="KW-0862">Zinc</keyword>
<dbReference type="Pfam" id="PF01363">
    <property type="entry name" value="FYVE"/>
    <property type="match status" value="1"/>
</dbReference>
<accession>A0AAV2PK55</accession>
<dbReference type="SMART" id="SM00064">
    <property type="entry name" value="FYVE"/>
    <property type="match status" value="1"/>
</dbReference>
<keyword evidence="14" id="KW-1185">Reference proteome</keyword>
<evidence type="ECO:0000256" key="3">
    <source>
        <dbReference type="ARBA" id="ARBA00022658"/>
    </source>
</evidence>
<evidence type="ECO:0000256" key="6">
    <source>
        <dbReference type="ARBA" id="ARBA00022833"/>
    </source>
</evidence>
<dbReference type="Proteomes" id="UP001497623">
    <property type="component" value="Unassembled WGS sequence"/>
</dbReference>
<dbReference type="Pfam" id="PF00621">
    <property type="entry name" value="RhoGEF"/>
    <property type="match status" value="1"/>
</dbReference>
<dbReference type="SMART" id="SM00233">
    <property type="entry name" value="PH"/>
    <property type="match status" value="2"/>
</dbReference>
<feature type="compositionally biased region" description="Low complexity" evidence="9">
    <location>
        <begin position="266"/>
        <end position="289"/>
    </location>
</feature>
<evidence type="ECO:0000313" key="14">
    <source>
        <dbReference type="Proteomes" id="UP001497623"/>
    </source>
</evidence>
<dbReference type="SUPFAM" id="SSF48065">
    <property type="entry name" value="DBL homology domain (DH-domain)"/>
    <property type="match status" value="1"/>
</dbReference>
<feature type="compositionally biased region" description="Basic residues" evidence="9">
    <location>
        <begin position="27"/>
        <end position="41"/>
    </location>
</feature>
<evidence type="ECO:0000256" key="5">
    <source>
        <dbReference type="ARBA" id="ARBA00022771"/>
    </source>
</evidence>
<feature type="domain" description="FYVE-type" evidence="12">
    <location>
        <begin position="833"/>
        <end position="892"/>
    </location>
</feature>
<keyword evidence="3" id="KW-0344">Guanine-nucleotide releasing factor</keyword>
<dbReference type="InterPro" id="IPR013083">
    <property type="entry name" value="Znf_RING/FYVE/PHD"/>
</dbReference>
<feature type="domain" description="DH" evidence="11">
    <location>
        <begin position="458"/>
        <end position="660"/>
    </location>
</feature>
<dbReference type="PROSITE" id="PS50003">
    <property type="entry name" value="PH_DOMAIN"/>
    <property type="match status" value="2"/>
</dbReference>
<evidence type="ECO:0000256" key="7">
    <source>
        <dbReference type="ARBA" id="ARBA00023212"/>
    </source>
</evidence>
<dbReference type="AlphaFoldDB" id="A0AAV2PK55"/>
<evidence type="ECO:0000256" key="9">
    <source>
        <dbReference type="SAM" id="MobiDB-lite"/>
    </source>
</evidence>
<dbReference type="InterPro" id="IPR000219">
    <property type="entry name" value="DH_dom"/>
</dbReference>
<dbReference type="CDD" id="cd00160">
    <property type="entry name" value="RhoGEF"/>
    <property type="match status" value="1"/>
</dbReference>
<dbReference type="InterPro" id="IPR051092">
    <property type="entry name" value="FYVE_RhoGEF_PH"/>
</dbReference>
<proteinExistence type="predicted"/>
<feature type="compositionally biased region" description="Low complexity" evidence="9">
    <location>
        <begin position="123"/>
        <end position="132"/>
    </location>
</feature>
<evidence type="ECO:0000256" key="8">
    <source>
        <dbReference type="PROSITE-ProRule" id="PRU00091"/>
    </source>
</evidence>
<comment type="subcellular location">
    <subcellularLocation>
        <location evidence="1">Cytoplasm</location>
        <location evidence="1">Cytoskeleton</location>
    </subcellularLocation>
</comment>
<dbReference type="EMBL" id="CAXKWB010000290">
    <property type="protein sequence ID" value="CAL4060219.1"/>
    <property type="molecule type" value="Genomic_DNA"/>
</dbReference>
<reference evidence="13 14" key="1">
    <citation type="submission" date="2024-05" db="EMBL/GenBank/DDBJ databases">
        <authorList>
            <person name="Wallberg A."/>
        </authorList>
    </citation>
    <scope>NUCLEOTIDE SEQUENCE [LARGE SCALE GENOMIC DNA]</scope>
</reference>
<evidence type="ECO:0000256" key="1">
    <source>
        <dbReference type="ARBA" id="ARBA00004245"/>
    </source>
</evidence>
<dbReference type="InterPro" id="IPR017455">
    <property type="entry name" value="Znf_FYVE-rel"/>
</dbReference>
<keyword evidence="5 8" id="KW-0863">Zinc-finger</keyword>
<dbReference type="Gene3D" id="3.30.40.10">
    <property type="entry name" value="Zinc/RING finger domain, C3HC4 (zinc finger)"/>
    <property type="match status" value="1"/>
</dbReference>
<comment type="caution">
    <text evidence="13">The sequence shown here is derived from an EMBL/GenBank/DDBJ whole genome shotgun (WGS) entry which is preliminary data.</text>
</comment>
<evidence type="ECO:0000259" key="12">
    <source>
        <dbReference type="PROSITE" id="PS50178"/>
    </source>
</evidence>